<accession>A0ACC1P7I7</accession>
<organism evidence="1 2">
    <name type="scientific">Xylaria curta</name>
    <dbReference type="NCBI Taxonomy" id="42375"/>
    <lineage>
        <taxon>Eukaryota</taxon>
        <taxon>Fungi</taxon>
        <taxon>Dikarya</taxon>
        <taxon>Ascomycota</taxon>
        <taxon>Pezizomycotina</taxon>
        <taxon>Sordariomycetes</taxon>
        <taxon>Xylariomycetidae</taxon>
        <taxon>Xylariales</taxon>
        <taxon>Xylariaceae</taxon>
        <taxon>Xylaria</taxon>
    </lineage>
</organism>
<sequence>MALKAPSSTVSLPRQALRRYRAQNVSPVARPLASICTRTFATSAPRPSEATAEAPRWSYTPERMKAPFSPHITKNPARSQWQVNEDPEKLDYALNAFLGRDGERLLPEELKWLAVTHKSFDQGRRGFNDRLAFLGRQILIKETTESIINSPPKYDNMAADPYAEKRQPFEDPTLRNLDNLSGIQPSEILAIDKLAKLAVDTGLSEVVRWKPRMPENKIGSGHNAVMAGAVYSLVGAVALQNGGKIASKIVRERLPIQYLLIVPILLSILAALILATHGDVNIPLLYSQCHARSLLPAISRIPIIGAPACFIVSSFMFATASMRGVARLSVFLSFVAALLTVCRVEAARACNQRSWNIRFPTLSWLAFSLVGGTFIWDLWLIPAFLKHAKDLRAEKAREDALETGQTSRGLFEDEERVMLERSFITRADVYAIPLAVAIGFVVPSILMLVLKDAVSVVVWLFFPVWVATVHWAVKFTANLLGAHGPIYLESHSPSVTLVYVLPFVASLLTHALFIWNLFCKDDSRQETRTALKIIEIDFIFIIATVLYWVFVESGIVPAVLMIVFSIFLGPGAALCLTWSIREKAICTFAVSGEEEGSDDESDGDDSTVHEDTPLLN</sequence>
<reference evidence="1" key="1">
    <citation type="submission" date="2022-10" db="EMBL/GenBank/DDBJ databases">
        <title>Genome Sequence of Xylaria curta.</title>
        <authorList>
            <person name="Buettner E."/>
        </authorList>
    </citation>
    <scope>NUCLEOTIDE SEQUENCE</scope>
    <source>
        <strain evidence="1">Babe10</strain>
    </source>
</reference>
<evidence type="ECO:0000313" key="2">
    <source>
        <dbReference type="Proteomes" id="UP001143856"/>
    </source>
</evidence>
<dbReference type="EMBL" id="JAPDGR010000849">
    <property type="protein sequence ID" value="KAJ2987072.1"/>
    <property type="molecule type" value="Genomic_DNA"/>
</dbReference>
<proteinExistence type="predicted"/>
<comment type="caution">
    <text evidence="1">The sequence shown here is derived from an EMBL/GenBank/DDBJ whole genome shotgun (WGS) entry which is preliminary data.</text>
</comment>
<name>A0ACC1P7I7_9PEZI</name>
<gene>
    <name evidence="1" type="ORF">NUW58_g4705</name>
</gene>
<protein>
    <submittedName>
        <fullName evidence="1">Uncharacterized protein</fullName>
    </submittedName>
</protein>
<dbReference type="Proteomes" id="UP001143856">
    <property type="component" value="Unassembled WGS sequence"/>
</dbReference>
<keyword evidence="2" id="KW-1185">Reference proteome</keyword>
<evidence type="ECO:0000313" key="1">
    <source>
        <dbReference type="EMBL" id="KAJ2987072.1"/>
    </source>
</evidence>